<evidence type="ECO:0000313" key="1">
    <source>
        <dbReference type="EMBL" id="PFG72073.1"/>
    </source>
</evidence>
<dbReference type="EMBL" id="PDJN01000001">
    <property type="protein sequence ID" value="PFG72073.1"/>
    <property type="molecule type" value="Genomic_DNA"/>
</dbReference>
<gene>
    <name evidence="1" type="ORF">DM05_2454</name>
</gene>
<reference evidence="1 2" key="2">
    <citation type="submission" date="2017-10" db="EMBL/GenBank/DDBJ databases">
        <title>Bacterial endophytes that colonize and modify switchgrass growth.</title>
        <authorList>
            <person name="Debolt S."/>
        </authorList>
    </citation>
    <scope>NUCLEOTIDE SEQUENCE [LARGE SCALE GENOMIC DNA]</scope>
    <source>
        <strain evidence="1 2">A2-S9</strain>
    </source>
</reference>
<dbReference type="Proteomes" id="UP000221580">
    <property type="component" value="Unassembled WGS sequence"/>
</dbReference>
<sequence>MVSAKNEKRSEELLPPPVIPGELNSEGLISVDDARSGFLFKCKVNEAYKGDVLRVLLDDSRAPIFSIRIQDDMDDDSPPFEFTFPAVLAREGTYRLRQELMMSGEQPIISEAKQFIIDFTPHDEPARPLLLANLPDGKVTSDYLDEHGGVKFSFEDPEGWKPGDTNRLYWCDEFTNFPPFLERVPLEEKGNTYLLKADDISRSGPGIFYFWNELQDLAGNISRASPPIRLQVDL</sequence>
<comment type="caution">
    <text evidence="1">The sequence shown here is derived from an EMBL/GenBank/DDBJ whole genome shotgun (WGS) entry which is preliminary data.</text>
</comment>
<accession>A0A7Z1GVT4</accession>
<evidence type="ECO:0000313" key="2">
    <source>
        <dbReference type="Proteomes" id="UP000221580"/>
    </source>
</evidence>
<name>A0A7Z1GVT4_9PSED</name>
<reference evidence="1 2" key="1">
    <citation type="submission" date="2017-09" db="EMBL/GenBank/DDBJ databases">
        <authorList>
            <person name="DeBolt S."/>
            <person name="Huntemann M."/>
            <person name="Clum A."/>
            <person name="Pillay M."/>
            <person name="Palaniappan K."/>
            <person name="Varghese N."/>
            <person name="Mikhailova N."/>
            <person name="Stamatis D."/>
            <person name="Reddy T."/>
            <person name="Daum C."/>
            <person name="Shapiro N."/>
            <person name="Ivanova N."/>
            <person name="Kyrpides N."/>
            <person name="Woyke T."/>
        </authorList>
    </citation>
    <scope>NUCLEOTIDE SEQUENCE [LARGE SCALE GENOMIC DNA]</scope>
    <source>
        <strain evidence="1 2">A2-S9</strain>
    </source>
</reference>
<proteinExistence type="predicted"/>
<protein>
    <submittedName>
        <fullName evidence="1">Uncharacterized protein</fullName>
    </submittedName>
</protein>
<organism evidence="1 2">
    <name type="scientific">Pseudomonas poae</name>
    <dbReference type="NCBI Taxonomy" id="200451"/>
    <lineage>
        <taxon>Bacteria</taxon>
        <taxon>Pseudomonadati</taxon>
        <taxon>Pseudomonadota</taxon>
        <taxon>Gammaproteobacteria</taxon>
        <taxon>Pseudomonadales</taxon>
        <taxon>Pseudomonadaceae</taxon>
        <taxon>Pseudomonas</taxon>
    </lineage>
</organism>
<dbReference type="RefSeq" id="WP_141543040.1">
    <property type="nucleotide sequence ID" value="NZ_PDJN01000001.1"/>
</dbReference>
<dbReference type="AlphaFoldDB" id="A0A7Z1GVT4"/>